<dbReference type="AlphaFoldDB" id="A0A316HSL8"/>
<feature type="domain" description="HTH hxlR-type" evidence="4">
    <location>
        <begin position="1"/>
        <end position="84"/>
    </location>
</feature>
<sequence>MVVIALGRSGGLRFRDLRATVEGIIAKVLTETLRDLERDGLVARHEHAGMPPGVEYELTELGRTLHLPLQALGLWAEEHPAQVLAAREAYDSARRRTSVESRLRATTCRFDSIRLVERRTTRPCALTTNEVGSTFPSTARIRVLRASRTGER</sequence>
<keyword evidence="2" id="KW-0238">DNA-binding</keyword>
<evidence type="ECO:0000313" key="5">
    <source>
        <dbReference type="EMBL" id="PWK81314.1"/>
    </source>
</evidence>
<dbReference type="EMBL" id="QGHB01000018">
    <property type="protein sequence ID" value="PWK81314.1"/>
    <property type="molecule type" value="Genomic_DNA"/>
</dbReference>
<dbReference type="InterPro" id="IPR036388">
    <property type="entry name" value="WH-like_DNA-bd_sf"/>
</dbReference>
<dbReference type="InterPro" id="IPR036390">
    <property type="entry name" value="WH_DNA-bd_sf"/>
</dbReference>
<dbReference type="GO" id="GO:0003677">
    <property type="term" value="F:DNA binding"/>
    <property type="evidence" value="ECO:0007669"/>
    <property type="project" value="UniProtKB-KW"/>
</dbReference>
<dbReference type="SUPFAM" id="SSF46785">
    <property type="entry name" value="Winged helix' DNA-binding domain"/>
    <property type="match status" value="1"/>
</dbReference>
<accession>A0A316HSL8</accession>
<dbReference type="Pfam" id="PF01638">
    <property type="entry name" value="HxlR"/>
    <property type="match status" value="1"/>
</dbReference>
<keyword evidence="1" id="KW-0805">Transcription regulation</keyword>
<dbReference type="InterPro" id="IPR002577">
    <property type="entry name" value="HTH_HxlR"/>
</dbReference>
<dbReference type="PANTHER" id="PTHR33204:SF39">
    <property type="entry name" value="TRANSCRIPTIONAL REGULATORY PROTEIN"/>
    <property type="match status" value="1"/>
</dbReference>
<protein>
    <submittedName>
        <fullName evidence="5">HxlR family transcriptional regulator</fullName>
    </submittedName>
</protein>
<dbReference type="Gene3D" id="1.10.10.10">
    <property type="entry name" value="Winged helix-like DNA-binding domain superfamily/Winged helix DNA-binding domain"/>
    <property type="match status" value="1"/>
</dbReference>
<dbReference type="PROSITE" id="PS51118">
    <property type="entry name" value="HTH_HXLR"/>
    <property type="match status" value="1"/>
</dbReference>
<proteinExistence type="predicted"/>
<evidence type="ECO:0000256" key="2">
    <source>
        <dbReference type="ARBA" id="ARBA00023125"/>
    </source>
</evidence>
<comment type="caution">
    <text evidence="5">The sequence shown here is derived from an EMBL/GenBank/DDBJ whole genome shotgun (WGS) entry which is preliminary data.</text>
</comment>
<dbReference type="PANTHER" id="PTHR33204">
    <property type="entry name" value="TRANSCRIPTIONAL REGULATOR, MARR FAMILY"/>
    <property type="match status" value="1"/>
</dbReference>
<gene>
    <name evidence="5" type="ORF">C8D88_11882</name>
</gene>
<evidence type="ECO:0000313" key="6">
    <source>
        <dbReference type="Proteomes" id="UP000246005"/>
    </source>
</evidence>
<evidence type="ECO:0000256" key="3">
    <source>
        <dbReference type="ARBA" id="ARBA00023163"/>
    </source>
</evidence>
<reference evidence="5 6" key="1">
    <citation type="submission" date="2018-05" db="EMBL/GenBank/DDBJ databases">
        <title>Genomic Encyclopedia of Type Strains, Phase IV (KMG-IV): sequencing the most valuable type-strain genomes for metagenomic binning, comparative biology and taxonomic classification.</title>
        <authorList>
            <person name="Goeker M."/>
        </authorList>
    </citation>
    <scope>NUCLEOTIDE SEQUENCE [LARGE SCALE GENOMIC DNA]</scope>
    <source>
        <strain evidence="5 6">DSM 45480</strain>
    </source>
</reference>
<dbReference type="Proteomes" id="UP000246005">
    <property type="component" value="Unassembled WGS sequence"/>
</dbReference>
<name>A0A316HSL8_9PSEU</name>
<keyword evidence="3" id="KW-0804">Transcription</keyword>
<organism evidence="5 6">
    <name type="scientific">Lentzea atacamensis</name>
    <dbReference type="NCBI Taxonomy" id="531938"/>
    <lineage>
        <taxon>Bacteria</taxon>
        <taxon>Bacillati</taxon>
        <taxon>Actinomycetota</taxon>
        <taxon>Actinomycetes</taxon>
        <taxon>Pseudonocardiales</taxon>
        <taxon>Pseudonocardiaceae</taxon>
        <taxon>Lentzea</taxon>
    </lineage>
</organism>
<evidence type="ECO:0000259" key="4">
    <source>
        <dbReference type="PROSITE" id="PS51118"/>
    </source>
</evidence>
<evidence type="ECO:0000256" key="1">
    <source>
        <dbReference type="ARBA" id="ARBA00023015"/>
    </source>
</evidence>